<dbReference type="PANTHER" id="PTHR11842">
    <property type="entry name" value="MITOTIC SPINDLE ASSEMBLY CHECKPOINT PROTEIN MAD2"/>
    <property type="match status" value="1"/>
</dbReference>
<feature type="domain" description="HORMA" evidence="1">
    <location>
        <begin position="1"/>
        <end position="97"/>
    </location>
</feature>
<proteinExistence type="predicted"/>
<evidence type="ECO:0000313" key="3">
    <source>
        <dbReference type="Proteomes" id="UP000678393"/>
    </source>
</evidence>
<dbReference type="PROSITE" id="PS50815">
    <property type="entry name" value="HORMA"/>
    <property type="match status" value="1"/>
</dbReference>
<dbReference type="Gene3D" id="3.30.900.10">
    <property type="entry name" value="HORMA domain"/>
    <property type="match status" value="1"/>
</dbReference>
<dbReference type="OrthoDB" id="21254at2759"/>
<protein>
    <recommendedName>
        <fullName evidence="1">HORMA domain-containing protein</fullName>
    </recommendedName>
</protein>
<organism evidence="2 3">
    <name type="scientific">Candidula unifasciata</name>
    <dbReference type="NCBI Taxonomy" id="100452"/>
    <lineage>
        <taxon>Eukaryota</taxon>
        <taxon>Metazoa</taxon>
        <taxon>Spiralia</taxon>
        <taxon>Lophotrochozoa</taxon>
        <taxon>Mollusca</taxon>
        <taxon>Gastropoda</taxon>
        <taxon>Heterobranchia</taxon>
        <taxon>Euthyneura</taxon>
        <taxon>Panpulmonata</taxon>
        <taxon>Eupulmonata</taxon>
        <taxon>Stylommatophora</taxon>
        <taxon>Helicina</taxon>
        <taxon>Helicoidea</taxon>
        <taxon>Geomitridae</taxon>
        <taxon>Candidula</taxon>
    </lineage>
</organism>
<evidence type="ECO:0000313" key="2">
    <source>
        <dbReference type="EMBL" id="CAG5128503.1"/>
    </source>
</evidence>
<dbReference type="Proteomes" id="UP000678393">
    <property type="component" value="Unassembled WGS sequence"/>
</dbReference>
<dbReference type="PANTHER" id="PTHR11842:SF10">
    <property type="entry name" value="MITOTIC SPINDLE ASSEMBLY CHECKPOINT PROTEIN MAD2B"/>
    <property type="match status" value="1"/>
</dbReference>
<name>A0A8S3ZGE8_9EUPU</name>
<dbReference type="InterPro" id="IPR045091">
    <property type="entry name" value="Mad2-like"/>
</dbReference>
<dbReference type="EMBL" id="CAJHNH020003090">
    <property type="protein sequence ID" value="CAG5128503.1"/>
    <property type="molecule type" value="Genomic_DNA"/>
</dbReference>
<gene>
    <name evidence="2" type="ORF">CUNI_LOCUS14061</name>
</gene>
<dbReference type="AlphaFoldDB" id="A0A8S3ZGE8"/>
<sequence length="97" mass="10816">MCLHPDVCSYIGSVIDSLKTLLSKGRVDKISVVILQEETNSPIERFVLEVGEIRNSWKEKDPHLFQAEQALRSLLLKLNVTDALLQPAAKGLSVDRS</sequence>
<dbReference type="GO" id="GO:0016035">
    <property type="term" value="C:zeta DNA polymerase complex"/>
    <property type="evidence" value="ECO:0007669"/>
    <property type="project" value="TreeGrafter"/>
</dbReference>
<dbReference type="InterPro" id="IPR003511">
    <property type="entry name" value="HORMA_dom"/>
</dbReference>
<reference evidence="2" key="1">
    <citation type="submission" date="2021-04" db="EMBL/GenBank/DDBJ databases">
        <authorList>
            <consortium name="Molecular Ecology Group"/>
        </authorList>
    </citation>
    <scope>NUCLEOTIDE SEQUENCE</scope>
</reference>
<dbReference type="SUPFAM" id="SSF56019">
    <property type="entry name" value="The spindle assembly checkpoint protein mad2"/>
    <property type="match status" value="1"/>
</dbReference>
<comment type="caution">
    <text evidence="2">The sequence shown here is derived from an EMBL/GenBank/DDBJ whole genome shotgun (WGS) entry which is preliminary data.</text>
</comment>
<dbReference type="InterPro" id="IPR036570">
    <property type="entry name" value="HORMA_dom_sf"/>
</dbReference>
<accession>A0A8S3ZGE8</accession>
<evidence type="ECO:0000259" key="1">
    <source>
        <dbReference type="PROSITE" id="PS50815"/>
    </source>
</evidence>
<keyword evidence="3" id="KW-1185">Reference proteome</keyword>